<keyword evidence="3" id="KW-1185">Reference proteome</keyword>
<dbReference type="EMBL" id="CP071518">
    <property type="protein sequence ID" value="QSX78469.1"/>
    <property type="molecule type" value="Genomic_DNA"/>
</dbReference>
<evidence type="ECO:0000259" key="1">
    <source>
        <dbReference type="PROSITE" id="PS51819"/>
    </source>
</evidence>
<accession>A0A975AS23</accession>
<dbReference type="RefSeq" id="WP_200614096.1">
    <property type="nucleotide sequence ID" value="NZ_CP071518.1"/>
</dbReference>
<dbReference type="Gene3D" id="3.30.720.120">
    <property type="match status" value="1"/>
</dbReference>
<dbReference type="InterPro" id="IPR037523">
    <property type="entry name" value="VOC_core"/>
</dbReference>
<dbReference type="PROSITE" id="PS51819">
    <property type="entry name" value="VOC"/>
    <property type="match status" value="1"/>
</dbReference>
<dbReference type="AlphaFoldDB" id="A0A975AS23"/>
<dbReference type="PANTHER" id="PTHR34109:SF1">
    <property type="entry name" value="VOC DOMAIN-CONTAINING PROTEIN"/>
    <property type="match status" value="1"/>
</dbReference>
<proteinExistence type="predicted"/>
<feature type="domain" description="VOC" evidence="1">
    <location>
        <begin position="9"/>
        <end position="138"/>
    </location>
</feature>
<dbReference type="Proteomes" id="UP000639274">
    <property type="component" value="Chromosome"/>
</dbReference>
<protein>
    <submittedName>
        <fullName evidence="2">VOC family protein</fullName>
    </submittedName>
</protein>
<dbReference type="InterPro" id="IPR004360">
    <property type="entry name" value="Glyas_Fos-R_dOase_dom"/>
</dbReference>
<gene>
    <name evidence="2" type="ORF">I8J32_000435</name>
</gene>
<dbReference type="Gene3D" id="3.30.720.110">
    <property type="match status" value="1"/>
</dbReference>
<reference evidence="2 3" key="1">
    <citation type="submission" date="2021-03" db="EMBL/GenBank/DDBJ databases">
        <title>Lysobacter sp. nov. isolated from soil of gangwondo yeongwol, south Korea.</title>
        <authorList>
            <person name="Kim K.R."/>
            <person name="Kim K.H."/>
            <person name="Jeon C.O."/>
        </authorList>
    </citation>
    <scope>NUCLEOTIDE SEQUENCE [LARGE SCALE GENOMIC DNA]</scope>
    <source>
        <strain evidence="2 3">R19</strain>
    </source>
</reference>
<dbReference type="KEGG" id="lsf:I8J32_000435"/>
<dbReference type="InterPro" id="IPR029068">
    <property type="entry name" value="Glyas_Bleomycin-R_OHBP_Dase"/>
</dbReference>
<sequence>MAVNPVPEGYHSVNAYLIVEDAHRAIAFYTRAFGAQEIYRLPMKDPQGREKIGHAEIRIGDTHLMLSDEWPEMDALGPNRRGGPTTSFVIYGPDADAAWRRAVDAGARADRPVKDEFWGDRMGTVIDPFGHKWTLGTHVRDVSPAEMAQAMEHWCQQNAAQDS</sequence>
<dbReference type="PANTHER" id="PTHR34109">
    <property type="entry name" value="BNAUNNG04460D PROTEIN-RELATED"/>
    <property type="match status" value="1"/>
</dbReference>
<evidence type="ECO:0000313" key="3">
    <source>
        <dbReference type="Proteomes" id="UP000639274"/>
    </source>
</evidence>
<organism evidence="2 3">
    <name type="scientific">Agrilutibacter solisilvae</name>
    <dbReference type="NCBI Taxonomy" id="2763317"/>
    <lineage>
        <taxon>Bacteria</taxon>
        <taxon>Pseudomonadati</taxon>
        <taxon>Pseudomonadota</taxon>
        <taxon>Gammaproteobacteria</taxon>
        <taxon>Lysobacterales</taxon>
        <taxon>Lysobacteraceae</taxon>
        <taxon>Agrilutibacter</taxon>
    </lineage>
</organism>
<dbReference type="Pfam" id="PF00903">
    <property type="entry name" value="Glyoxalase"/>
    <property type="match status" value="1"/>
</dbReference>
<dbReference type="SUPFAM" id="SSF54593">
    <property type="entry name" value="Glyoxalase/Bleomycin resistance protein/Dihydroxybiphenyl dioxygenase"/>
    <property type="match status" value="1"/>
</dbReference>
<evidence type="ECO:0000313" key="2">
    <source>
        <dbReference type="EMBL" id="QSX78469.1"/>
    </source>
</evidence>
<name>A0A975AS23_9GAMM</name>
<dbReference type="CDD" id="cd07246">
    <property type="entry name" value="VOC_like"/>
    <property type="match status" value="1"/>
</dbReference>